<sequence length="266" mass="31857">MKIAVVSHKEAEFPKLKNYIPFFVGKNANDLAEKYHGLTDNADDNIAEKNPYYSELTALYWLWKNDTSDIKGLVHYRRYFIVKNHLLNDEEIKQILAQKDKMIVGQRYTKNLKRMNVQESYEKYHFGRDLVAVKKYISEFFPTYLPSFEHIMDSHSFHPMNMMIAQRENYDNYCEWLFQILMNCDIDMEEVKKRPPFQQRVFGYLSERLLDVWIEANHIETIELETLQTNHPNSKHNRVNRFVEQRVMRTQKAVDKAKRIAHGVQK</sequence>
<gene>
    <name evidence="2" type="ORF">ACFO26_04575</name>
</gene>
<dbReference type="InterPro" id="IPR025536">
    <property type="entry name" value="DUF4422"/>
</dbReference>
<dbReference type="Pfam" id="PF14393">
    <property type="entry name" value="DUF4422"/>
    <property type="match status" value="1"/>
</dbReference>
<feature type="domain" description="DUF4422" evidence="1">
    <location>
        <begin position="2"/>
        <end position="217"/>
    </location>
</feature>
<dbReference type="RefSeq" id="WP_213533243.1">
    <property type="nucleotide sequence ID" value="NZ_BOVQ01000002.1"/>
</dbReference>
<dbReference type="Proteomes" id="UP001595987">
    <property type="component" value="Unassembled WGS sequence"/>
</dbReference>
<organism evidence="2 3">
    <name type="scientific">Lactococcus nasutitermitis</name>
    <dbReference type="NCBI Taxonomy" id="1652957"/>
    <lineage>
        <taxon>Bacteria</taxon>
        <taxon>Bacillati</taxon>
        <taxon>Bacillota</taxon>
        <taxon>Bacilli</taxon>
        <taxon>Lactobacillales</taxon>
        <taxon>Streptococcaceae</taxon>
        <taxon>Lactococcus</taxon>
    </lineage>
</organism>
<evidence type="ECO:0000259" key="1">
    <source>
        <dbReference type="Pfam" id="PF14393"/>
    </source>
</evidence>
<name>A0ABV9JFB1_9LACT</name>
<protein>
    <submittedName>
        <fullName evidence="2">DUF4422 domain-containing protein</fullName>
    </submittedName>
</protein>
<accession>A0ABV9JFB1</accession>
<evidence type="ECO:0000313" key="3">
    <source>
        <dbReference type="Proteomes" id="UP001595987"/>
    </source>
</evidence>
<reference evidence="3" key="1">
    <citation type="journal article" date="2019" name="Int. J. Syst. Evol. Microbiol.">
        <title>The Global Catalogue of Microorganisms (GCM) 10K type strain sequencing project: providing services to taxonomists for standard genome sequencing and annotation.</title>
        <authorList>
            <consortium name="The Broad Institute Genomics Platform"/>
            <consortium name="The Broad Institute Genome Sequencing Center for Infectious Disease"/>
            <person name="Wu L."/>
            <person name="Ma J."/>
        </authorList>
    </citation>
    <scope>NUCLEOTIDE SEQUENCE [LARGE SCALE GENOMIC DNA]</scope>
    <source>
        <strain evidence="3">CCUG 63287</strain>
    </source>
</reference>
<keyword evidence="3" id="KW-1185">Reference proteome</keyword>
<proteinExistence type="predicted"/>
<dbReference type="EMBL" id="JBHSGD010000004">
    <property type="protein sequence ID" value="MFC4652175.1"/>
    <property type="molecule type" value="Genomic_DNA"/>
</dbReference>
<evidence type="ECO:0000313" key="2">
    <source>
        <dbReference type="EMBL" id="MFC4652175.1"/>
    </source>
</evidence>
<comment type="caution">
    <text evidence="2">The sequence shown here is derived from an EMBL/GenBank/DDBJ whole genome shotgun (WGS) entry which is preliminary data.</text>
</comment>